<comment type="similarity">
    <text evidence="1 7">Belongs to the thioredoxin family.</text>
</comment>
<dbReference type="CDD" id="cd02947">
    <property type="entry name" value="TRX_family"/>
    <property type="match status" value="1"/>
</dbReference>
<keyword evidence="3" id="KW-0249">Electron transport</keyword>
<feature type="domain" description="Thioredoxin" evidence="8">
    <location>
        <begin position="1"/>
        <end position="113"/>
    </location>
</feature>
<dbReference type="NCBIfam" id="TIGR01068">
    <property type="entry name" value="thioredoxin"/>
    <property type="match status" value="1"/>
</dbReference>
<comment type="caution">
    <text evidence="9">The sequence shown here is derived from an EMBL/GenBank/DDBJ whole genome shotgun (WGS) entry which is preliminary data.</text>
</comment>
<dbReference type="SUPFAM" id="SSF52833">
    <property type="entry name" value="Thioredoxin-like"/>
    <property type="match status" value="1"/>
</dbReference>
<dbReference type="InterPro" id="IPR036249">
    <property type="entry name" value="Thioredoxin-like_sf"/>
</dbReference>
<evidence type="ECO:0000256" key="6">
    <source>
        <dbReference type="NCBIfam" id="TIGR01068"/>
    </source>
</evidence>
<name>A0ABU3NM37_9CHLR</name>
<dbReference type="RefSeq" id="WP_315623911.1">
    <property type="nucleotide sequence ID" value="NZ_JAUHMF010000001.1"/>
</dbReference>
<reference evidence="9 10" key="1">
    <citation type="submission" date="2023-07" db="EMBL/GenBank/DDBJ databases">
        <title>Novel species of Thermanaerothrix with wide hydrolytic capabilities.</title>
        <authorList>
            <person name="Zayulina K.S."/>
            <person name="Podosokorskaya O.A."/>
            <person name="Elcheninov A.G."/>
        </authorList>
    </citation>
    <scope>NUCLEOTIDE SEQUENCE [LARGE SCALE GENOMIC DNA]</scope>
    <source>
        <strain evidence="9 10">4228-RoL</strain>
    </source>
</reference>
<proteinExistence type="inferred from homology"/>
<dbReference type="EMBL" id="JAUHMF010000001">
    <property type="protein sequence ID" value="MDT8897258.1"/>
    <property type="molecule type" value="Genomic_DNA"/>
</dbReference>
<evidence type="ECO:0000256" key="5">
    <source>
        <dbReference type="ARBA" id="ARBA00023284"/>
    </source>
</evidence>
<dbReference type="InterPro" id="IPR013766">
    <property type="entry name" value="Thioredoxin_domain"/>
</dbReference>
<keyword evidence="2" id="KW-0813">Transport</keyword>
<evidence type="ECO:0000256" key="3">
    <source>
        <dbReference type="ARBA" id="ARBA00022982"/>
    </source>
</evidence>
<organism evidence="9 10">
    <name type="scientific">Thermanaerothrix solaris</name>
    <dbReference type="NCBI Taxonomy" id="3058434"/>
    <lineage>
        <taxon>Bacteria</taxon>
        <taxon>Bacillati</taxon>
        <taxon>Chloroflexota</taxon>
        <taxon>Anaerolineae</taxon>
        <taxon>Anaerolineales</taxon>
        <taxon>Anaerolineaceae</taxon>
        <taxon>Thermanaerothrix</taxon>
    </lineage>
</organism>
<protein>
    <recommendedName>
        <fullName evidence="6 7">Thioredoxin</fullName>
    </recommendedName>
</protein>
<keyword evidence="10" id="KW-1185">Reference proteome</keyword>
<evidence type="ECO:0000256" key="7">
    <source>
        <dbReference type="PIRNR" id="PIRNR000077"/>
    </source>
</evidence>
<evidence type="ECO:0000256" key="1">
    <source>
        <dbReference type="ARBA" id="ARBA00008987"/>
    </source>
</evidence>
<dbReference type="PRINTS" id="PR00421">
    <property type="entry name" value="THIOREDOXIN"/>
</dbReference>
<dbReference type="PROSITE" id="PS51352">
    <property type="entry name" value="THIOREDOXIN_2"/>
    <property type="match status" value="1"/>
</dbReference>
<dbReference type="InterPro" id="IPR017937">
    <property type="entry name" value="Thioredoxin_CS"/>
</dbReference>
<dbReference type="PANTHER" id="PTHR45663:SF11">
    <property type="entry name" value="GEO12009P1"/>
    <property type="match status" value="1"/>
</dbReference>
<sequence>MIDSPIHVTDAAFEKTVLQSALPVVVDFWAPWCGPCRLIAPALEKIAKDYAGKLIVAKVNTDENPEWATRFGVQGIPTLLFVANGKVIHRQVGALPEGMLRDVVEQFLDVVQTASAQSKS</sequence>
<evidence type="ECO:0000256" key="2">
    <source>
        <dbReference type="ARBA" id="ARBA00022448"/>
    </source>
</evidence>
<keyword evidence="4" id="KW-1015">Disulfide bond</keyword>
<dbReference type="Proteomes" id="UP001254165">
    <property type="component" value="Unassembled WGS sequence"/>
</dbReference>
<dbReference type="PROSITE" id="PS00194">
    <property type="entry name" value="THIOREDOXIN_1"/>
    <property type="match status" value="1"/>
</dbReference>
<dbReference type="PIRSF" id="PIRSF000077">
    <property type="entry name" value="Thioredoxin"/>
    <property type="match status" value="1"/>
</dbReference>
<dbReference type="Gene3D" id="3.40.30.10">
    <property type="entry name" value="Glutaredoxin"/>
    <property type="match status" value="1"/>
</dbReference>
<accession>A0ABU3NM37</accession>
<keyword evidence="5" id="KW-0676">Redox-active center</keyword>
<dbReference type="Pfam" id="PF00085">
    <property type="entry name" value="Thioredoxin"/>
    <property type="match status" value="1"/>
</dbReference>
<dbReference type="PANTHER" id="PTHR45663">
    <property type="entry name" value="GEO12009P1"/>
    <property type="match status" value="1"/>
</dbReference>
<gene>
    <name evidence="9" type="primary">trxA</name>
    <name evidence="9" type="ORF">QYE77_03195</name>
</gene>
<evidence type="ECO:0000256" key="4">
    <source>
        <dbReference type="ARBA" id="ARBA00023157"/>
    </source>
</evidence>
<evidence type="ECO:0000259" key="8">
    <source>
        <dbReference type="PROSITE" id="PS51352"/>
    </source>
</evidence>
<dbReference type="InterPro" id="IPR005746">
    <property type="entry name" value="Thioredoxin"/>
</dbReference>
<evidence type="ECO:0000313" key="10">
    <source>
        <dbReference type="Proteomes" id="UP001254165"/>
    </source>
</evidence>
<evidence type="ECO:0000313" key="9">
    <source>
        <dbReference type="EMBL" id="MDT8897258.1"/>
    </source>
</evidence>